<dbReference type="PANTHER" id="PTHR15975">
    <property type="entry name" value="CCR4-NOT TRANSCRIPTION COMPLEX SUBUNIT 11"/>
    <property type="match status" value="1"/>
</dbReference>
<comment type="subcellular location">
    <subcellularLocation>
        <location evidence="2">Cytoplasm</location>
    </subcellularLocation>
    <subcellularLocation>
        <location evidence="1">Nucleus</location>
    </subcellularLocation>
</comment>
<evidence type="ECO:0000256" key="9">
    <source>
        <dbReference type="ARBA" id="ARBA00023242"/>
    </source>
</evidence>
<dbReference type="Proteomes" id="UP000886998">
    <property type="component" value="Unassembled WGS sequence"/>
</dbReference>
<keyword evidence="7" id="KW-0943">RNA-mediated gene silencing</keyword>
<evidence type="ECO:0000256" key="7">
    <source>
        <dbReference type="ARBA" id="ARBA00023158"/>
    </source>
</evidence>
<keyword evidence="11" id="KW-1185">Reference proteome</keyword>
<organism evidence="10 11">
    <name type="scientific">Trichonephila inaurata madagascariensis</name>
    <dbReference type="NCBI Taxonomy" id="2747483"/>
    <lineage>
        <taxon>Eukaryota</taxon>
        <taxon>Metazoa</taxon>
        <taxon>Ecdysozoa</taxon>
        <taxon>Arthropoda</taxon>
        <taxon>Chelicerata</taxon>
        <taxon>Arachnida</taxon>
        <taxon>Araneae</taxon>
        <taxon>Araneomorphae</taxon>
        <taxon>Entelegynae</taxon>
        <taxon>Araneoidea</taxon>
        <taxon>Nephilidae</taxon>
        <taxon>Trichonephila</taxon>
        <taxon>Trichonephila inaurata</taxon>
    </lineage>
</organism>
<comment type="similarity">
    <text evidence="3">Belongs to the CNOT11 family.</text>
</comment>
<dbReference type="EMBL" id="BMAV01005638">
    <property type="protein sequence ID" value="GFY46842.1"/>
    <property type="molecule type" value="Genomic_DNA"/>
</dbReference>
<dbReference type="GO" id="GO:0005634">
    <property type="term" value="C:nucleus"/>
    <property type="evidence" value="ECO:0007669"/>
    <property type="project" value="UniProtKB-SubCell"/>
</dbReference>
<keyword evidence="5" id="KW-0963">Cytoplasm</keyword>
<dbReference type="InterPro" id="IPR019312">
    <property type="entry name" value="CNOT11"/>
</dbReference>
<dbReference type="GO" id="GO:0005737">
    <property type="term" value="C:cytoplasm"/>
    <property type="evidence" value="ECO:0007669"/>
    <property type="project" value="UniProtKB-SubCell"/>
</dbReference>
<protein>
    <recommendedName>
        <fullName evidence="4">CCR4-NOT transcription complex subunit 11</fullName>
    </recommendedName>
</protein>
<dbReference type="GO" id="GO:0031047">
    <property type="term" value="P:regulatory ncRNA-mediated gene silencing"/>
    <property type="evidence" value="ECO:0007669"/>
    <property type="project" value="UniProtKB-KW"/>
</dbReference>
<proteinExistence type="inferred from homology"/>
<evidence type="ECO:0000313" key="10">
    <source>
        <dbReference type="EMBL" id="GFY46842.1"/>
    </source>
</evidence>
<evidence type="ECO:0000256" key="2">
    <source>
        <dbReference type="ARBA" id="ARBA00004496"/>
    </source>
</evidence>
<evidence type="ECO:0000256" key="6">
    <source>
        <dbReference type="ARBA" id="ARBA00023015"/>
    </source>
</evidence>
<name>A0A8X6X618_9ARAC</name>
<evidence type="ECO:0000256" key="4">
    <source>
        <dbReference type="ARBA" id="ARBA00014872"/>
    </source>
</evidence>
<evidence type="ECO:0000256" key="3">
    <source>
        <dbReference type="ARBA" id="ARBA00008030"/>
    </source>
</evidence>
<evidence type="ECO:0000256" key="1">
    <source>
        <dbReference type="ARBA" id="ARBA00004123"/>
    </source>
</evidence>
<dbReference type="PANTHER" id="PTHR15975:SF0">
    <property type="entry name" value="CCR4-NOT TRANSCRIPTION COMPLEX SUBUNIT 11"/>
    <property type="match status" value="1"/>
</dbReference>
<comment type="caution">
    <text evidence="10">The sequence shown here is derived from an EMBL/GenBank/DDBJ whole genome shotgun (WGS) entry which is preliminary data.</text>
</comment>
<keyword evidence="8" id="KW-0804">Transcription</keyword>
<reference evidence="10" key="1">
    <citation type="submission" date="2020-08" db="EMBL/GenBank/DDBJ databases">
        <title>Multicomponent nature underlies the extraordinary mechanical properties of spider dragline silk.</title>
        <authorList>
            <person name="Kono N."/>
            <person name="Nakamura H."/>
            <person name="Mori M."/>
            <person name="Yoshida Y."/>
            <person name="Ohtoshi R."/>
            <person name="Malay A.D."/>
            <person name="Moran D.A.P."/>
            <person name="Tomita M."/>
            <person name="Numata K."/>
            <person name="Arakawa K."/>
        </authorList>
    </citation>
    <scope>NUCLEOTIDE SEQUENCE</scope>
</reference>
<dbReference type="GO" id="GO:0030014">
    <property type="term" value="C:CCR4-NOT complex"/>
    <property type="evidence" value="ECO:0007669"/>
    <property type="project" value="InterPro"/>
</dbReference>
<sequence length="459" mass="51962">MALSVKELTSLTGILEDSELGQRSFENVAASFHHCFNKQDHFRVGSALVFLLQQEDLLANKEQRLVSIYLLYEMYRTEPIQSNPFASVFVHLLHPPDEMNCENGETLKRPWALPRLSNSEKHFLSQLISMPMKELFKKTPNQVIQTDASNMQSFDVSGLQVALAERHSEMSQTSKSGIPVVLPYSQNKSTDPIDSSTLKNLRESLICGTDAPVQSCFKPECIRLAPPLLGFDDELVWINLTNPSEQKIAWDMTMCVSNVANVEARRLVAKAFKSSLTIAQQQQLLSELEKDPKLVYHVGLSPAKVRQKLPGLVENNPAIAYEILLRLMQSAQITEYFQVLVNMEMSLHSMEVVNRLTTAVELPSEFVHLYISNCISTCETIKDKYLQNRLVRLVCVFLQSLIRHKIINVKELFIEVQAFCIEFSHIREAAALFRLLKQLDSGEQTPTQSLPESPAAVKR</sequence>
<keyword evidence="6" id="KW-0805">Transcription regulation</keyword>
<evidence type="ECO:0000256" key="5">
    <source>
        <dbReference type="ARBA" id="ARBA00022490"/>
    </source>
</evidence>
<dbReference type="Pfam" id="PF10155">
    <property type="entry name" value="CNOT11"/>
    <property type="match status" value="1"/>
</dbReference>
<keyword evidence="9" id="KW-0539">Nucleus</keyword>
<accession>A0A8X6X618</accession>
<gene>
    <name evidence="10" type="primary">Cnot11</name>
    <name evidence="10" type="ORF">TNIN_269851</name>
</gene>
<evidence type="ECO:0000256" key="8">
    <source>
        <dbReference type="ARBA" id="ARBA00023163"/>
    </source>
</evidence>
<dbReference type="OrthoDB" id="10265389at2759"/>
<dbReference type="AlphaFoldDB" id="A0A8X6X618"/>
<evidence type="ECO:0000313" key="11">
    <source>
        <dbReference type="Proteomes" id="UP000886998"/>
    </source>
</evidence>